<dbReference type="VEuPathDB" id="PlasmoDB:PVP01_0007770"/>
<sequence>MAYIMINKIKTLTFIRIYVLILLSRKYNSINPSIGYNSHAKFNINGIFHIRIPRSLAQRKALYEVKNKENNNKTISRLIKYEYVNKYEKLNQNQLNNLEIYMKNLKYGYSKKKGIKKLNCYFEKEIFNEINRLKNFSRNVENDKMNFKLSFLIKRGISIIAFSLIPSVGLIFYILFAGTKKSLMSWCTNVPVQPEAYCVGKCIVHSSIEMLDFVKEVNMIFAIILVIIVLSLTIYIMIKVIKYERINSGNIK</sequence>
<dbReference type="EMBL" id="FLZR02000030">
    <property type="protein sequence ID" value="VVA00065.1"/>
    <property type="molecule type" value="Genomic_DNA"/>
</dbReference>
<dbReference type="AlphaFoldDB" id="A0A565A5D7"/>
<protein>
    <recommendedName>
        <fullName evidence="3">Variable surface protein Vir35</fullName>
    </recommendedName>
</protein>
<evidence type="ECO:0000313" key="2">
    <source>
        <dbReference type="EMBL" id="VVA00065.1"/>
    </source>
</evidence>
<organism evidence="2">
    <name type="scientific">Plasmodium vivax</name>
    <name type="common">malaria parasite P. vivax</name>
    <dbReference type="NCBI Taxonomy" id="5855"/>
    <lineage>
        <taxon>Eukaryota</taxon>
        <taxon>Sar</taxon>
        <taxon>Alveolata</taxon>
        <taxon>Apicomplexa</taxon>
        <taxon>Aconoidasida</taxon>
        <taxon>Haemosporida</taxon>
        <taxon>Plasmodiidae</taxon>
        <taxon>Plasmodium</taxon>
        <taxon>Plasmodium (Plasmodium)</taxon>
    </lineage>
</organism>
<evidence type="ECO:0000256" key="1">
    <source>
        <dbReference type="SAM" id="Phobius"/>
    </source>
</evidence>
<dbReference type="Proteomes" id="UP000220605">
    <property type="component" value="Unassembled WGS sequence"/>
</dbReference>
<feature type="transmembrane region" description="Helical" evidence="1">
    <location>
        <begin position="219"/>
        <end position="238"/>
    </location>
</feature>
<reference evidence="2" key="1">
    <citation type="submission" date="2016-07" db="EMBL/GenBank/DDBJ databases">
        <authorList>
            <consortium name="Pathogen Informatics"/>
        </authorList>
    </citation>
    <scope>NUCLEOTIDE SEQUENCE</scope>
</reference>
<keyword evidence="1" id="KW-1133">Transmembrane helix</keyword>
<dbReference type="InterPro" id="IPR022139">
    <property type="entry name" value="Fam-L/Fam-M-like_plasmodium"/>
</dbReference>
<evidence type="ECO:0008006" key="3">
    <source>
        <dbReference type="Google" id="ProtNLM"/>
    </source>
</evidence>
<gene>
    <name evidence="2" type="ORF">PVP01_0007770</name>
</gene>
<keyword evidence="1" id="KW-0472">Membrane</keyword>
<name>A0A565A5D7_PLAVI</name>
<dbReference type="Pfam" id="PF12420">
    <property type="entry name" value="DUF3671"/>
    <property type="match status" value="1"/>
</dbReference>
<dbReference type="VEuPathDB" id="PlasmoDB:PVW1_050043300"/>
<feature type="transmembrane region" description="Helical" evidence="1">
    <location>
        <begin position="157"/>
        <end position="176"/>
    </location>
</feature>
<accession>A0A565A5D7</accession>
<proteinExistence type="predicted"/>
<keyword evidence="1" id="KW-0812">Transmembrane</keyword>
<dbReference type="VEuPathDB" id="PlasmoDB:PVPAM_130063000"/>